<accession>A0ACC2N0N8</accession>
<evidence type="ECO:0000313" key="2">
    <source>
        <dbReference type="Proteomes" id="UP001239111"/>
    </source>
</evidence>
<gene>
    <name evidence="1" type="ORF">QAD02_006236</name>
</gene>
<proteinExistence type="predicted"/>
<name>A0ACC2N0N8_9HYME</name>
<sequence>MTKLRRWKKNSMSAPINSIDNLKIGEAPFLCFKWKIQRPNSQLPWTQKTPNMSFHENSKEDFSLIISMNHSSIGYSNRLCPVKFDMYFSDNRTLFQDVYFQVVIYFNNNSIGHYFKLRMNEKDRNLFQSSFKDVNDEYLYYSRDTYDAFVEIYYRTSVNDNSFSLLSKNLGQLLSDQSYADLKVKVGDQSYDVHKCILTSRSRVIAKMIEAEMIEKEKSEINLHDTEPTVVEELLCYIYTGQCNIDKAPHELFKLAHFLELPELQSQCKRFLLYNIDMKNIIATMALTNHDQYELSELESATRKFIEANEAVLVKNSEFKDLLKSSLKVKNITFILKIANKYKLEDLLLVAIEFIRREYAEVLQNDECRNFLLNHPKLLLEMYIHTMDVAKTAASKSQ</sequence>
<protein>
    <submittedName>
        <fullName evidence="1">Uncharacterized protein</fullName>
    </submittedName>
</protein>
<dbReference type="EMBL" id="CM056744">
    <property type="protein sequence ID" value="KAJ8664574.1"/>
    <property type="molecule type" value="Genomic_DNA"/>
</dbReference>
<keyword evidence="2" id="KW-1185">Reference proteome</keyword>
<organism evidence="1 2">
    <name type="scientific">Eretmocerus hayati</name>
    <dbReference type="NCBI Taxonomy" id="131215"/>
    <lineage>
        <taxon>Eukaryota</taxon>
        <taxon>Metazoa</taxon>
        <taxon>Ecdysozoa</taxon>
        <taxon>Arthropoda</taxon>
        <taxon>Hexapoda</taxon>
        <taxon>Insecta</taxon>
        <taxon>Pterygota</taxon>
        <taxon>Neoptera</taxon>
        <taxon>Endopterygota</taxon>
        <taxon>Hymenoptera</taxon>
        <taxon>Apocrita</taxon>
        <taxon>Proctotrupomorpha</taxon>
        <taxon>Chalcidoidea</taxon>
        <taxon>Aphelinidae</taxon>
        <taxon>Aphelininae</taxon>
        <taxon>Eretmocerus</taxon>
    </lineage>
</organism>
<comment type="caution">
    <text evidence="1">The sequence shown here is derived from an EMBL/GenBank/DDBJ whole genome shotgun (WGS) entry which is preliminary data.</text>
</comment>
<dbReference type="Proteomes" id="UP001239111">
    <property type="component" value="Chromosome 4"/>
</dbReference>
<reference evidence="1" key="1">
    <citation type="submission" date="2023-04" db="EMBL/GenBank/DDBJ databases">
        <title>A chromosome-level genome assembly of the parasitoid wasp Eretmocerus hayati.</title>
        <authorList>
            <person name="Zhong Y."/>
            <person name="Liu S."/>
            <person name="Liu Y."/>
        </authorList>
    </citation>
    <scope>NUCLEOTIDE SEQUENCE</scope>
    <source>
        <strain evidence="1">ZJU_SS_LIU_2023</strain>
    </source>
</reference>
<evidence type="ECO:0000313" key="1">
    <source>
        <dbReference type="EMBL" id="KAJ8664574.1"/>
    </source>
</evidence>